<keyword evidence="3" id="KW-0067">ATP-binding</keyword>
<dbReference type="EMBL" id="PUIA01000037">
    <property type="protein sequence ID" value="PQO31147.1"/>
    <property type="molecule type" value="Genomic_DNA"/>
</dbReference>
<sequence length="133" mass="14599">MNLPEMRIWISTEANLARSIMASRKMAESAGLQANQVALVATAVSELARNIIKYAHHGEVILRYVTHGPKQGVEVVAWDHGPGIECVESAMRDHHSTGGTLGLGLPGVKRLMDEFELQSEVGKGTRITVRKWK</sequence>
<dbReference type="InterPro" id="IPR050267">
    <property type="entry name" value="Anti-sigma-factor_SerPK"/>
</dbReference>
<comment type="caution">
    <text evidence="3">The sequence shown here is derived from an EMBL/GenBank/DDBJ whole genome shotgun (WGS) entry which is preliminary data.</text>
</comment>
<proteinExistence type="predicted"/>
<dbReference type="Pfam" id="PF13581">
    <property type="entry name" value="HATPase_c_2"/>
    <property type="match status" value="1"/>
</dbReference>
<dbReference type="PANTHER" id="PTHR35526:SF3">
    <property type="entry name" value="ANTI-SIGMA-F FACTOR RSBW"/>
    <property type="match status" value="1"/>
</dbReference>
<keyword evidence="3" id="KW-0547">Nucleotide-binding</keyword>
<evidence type="ECO:0000256" key="1">
    <source>
        <dbReference type="ARBA" id="ARBA00022527"/>
    </source>
</evidence>
<feature type="domain" description="Histidine kinase/HSP90-like ATPase" evidence="2">
    <location>
        <begin position="13"/>
        <end position="131"/>
    </location>
</feature>
<keyword evidence="1" id="KW-0808">Transferase</keyword>
<dbReference type="InterPro" id="IPR003594">
    <property type="entry name" value="HATPase_dom"/>
</dbReference>
<name>A0A2S8FG68_9BACT</name>
<evidence type="ECO:0000313" key="3">
    <source>
        <dbReference type="EMBL" id="PQO31147.1"/>
    </source>
</evidence>
<dbReference type="Gene3D" id="3.30.565.10">
    <property type="entry name" value="Histidine kinase-like ATPase, C-terminal domain"/>
    <property type="match status" value="1"/>
</dbReference>
<accession>A0A2S8FG68</accession>
<keyword evidence="1" id="KW-0723">Serine/threonine-protein kinase</keyword>
<evidence type="ECO:0000313" key="4">
    <source>
        <dbReference type="Proteomes" id="UP000240009"/>
    </source>
</evidence>
<dbReference type="OrthoDB" id="9799195at2"/>
<organism evidence="3 4">
    <name type="scientific">Blastopirellula marina</name>
    <dbReference type="NCBI Taxonomy" id="124"/>
    <lineage>
        <taxon>Bacteria</taxon>
        <taxon>Pseudomonadati</taxon>
        <taxon>Planctomycetota</taxon>
        <taxon>Planctomycetia</taxon>
        <taxon>Pirellulales</taxon>
        <taxon>Pirellulaceae</taxon>
        <taxon>Blastopirellula</taxon>
    </lineage>
</organism>
<evidence type="ECO:0000259" key="2">
    <source>
        <dbReference type="Pfam" id="PF13581"/>
    </source>
</evidence>
<reference evidence="3 4" key="1">
    <citation type="submission" date="2018-02" db="EMBL/GenBank/DDBJ databases">
        <title>Comparative genomes isolates from brazilian mangrove.</title>
        <authorList>
            <person name="Araujo J.E."/>
            <person name="Taketani R.G."/>
            <person name="Silva M.C.P."/>
            <person name="Loureco M.V."/>
            <person name="Andreote F.D."/>
        </authorList>
    </citation>
    <scope>NUCLEOTIDE SEQUENCE [LARGE SCALE GENOMIC DNA]</scope>
    <source>
        <strain evidence="3 4">HEX-2 MGV</strain>
    </source>
</reference>
<dbReference type="GO" id="GO:0005524">
    <property type="term" value="F:ATP binding"/>
    <property type="evidence" value="ECO:0007669"/>
    <property type="project" value="UniProtKB-KW"/>
</dbReference>
<gene>
    <name evidence="3" type="ORF">C5Y96_12395</name>
</gene>
<dbReference type="AlphaFoldDB" id="A0A2S8FG68"/>
<protein>
    <submittedName>
        <fullName evidence="3">ATP-binding protein</fullName>
    </submittedName>
</protein>
<keyword evidence="1" id="KW-0418">Kinase</keyword>
<dbReference type="GO" id="GO:0004674">
    <property type="term" value="F:protein serine/threonine kinase activity"/>
    <property type="evidence" value="ECO:0007669"/>
    <property type="project" value="UniProtKB-KW"/>
</dbReference>
<dbReference type="PANTHER" id="PTHR35526">
    <property type="entry name" value="ANTI-SIGMA-F FACTOR RSBW-RELATED"/>
    <property type="match status" value="1"/>
</dbReference>
<dbReference type="InterPro" id="IPR036890">
    <property type="entry name" value="HATPase_C_sf"/>
</dbReference>
<dbReference type="Proteomes" id="UP000240009">
    <property type="component" value="Unassembled WGS sequence"/>
</dbReference>
<dbReference type="SUPFAM" id="SSF55874">
    <property type="entry name" value="ATPase domain of HSP90 chaperone/DNA topoisomerase II/histidine kinase"/>
    <property type="match status" value="1"/>
</dbReference>